<comment type="caution">
    <text evidence="2">The sequence shown here is derived from an EMBL/GenBank/DDBJ whole genome shotgun (WGS) entry which is preliminary data.</text>
</comment>
<proteinExistence type="predicted"/>
<dbReference type="RefSeq" id="WP_233371179.1">
    <property type="nucleotide sequence ID" value="NZ_JAJTWU010000002.1"/>
</dbReference>
<name>A0ABS8XR18_9BURK</name>
<feature type="compositionally biased region" description="Low complexity" evidence="1">
    <location>
        <begin position="12"/>
        <end position="22"/>
    </location>
</feature>
<feature type="region of interest" description="Disordered" evidence="1">
    <location>
        <begin position="1"/>
        <end position="22"/>
    </location>
</feature>
<evidence type="ECO:0000313" key="3">
    <source>
        <dbReference type="Proteomes" id="UP001200741"/>
    </source>
</evidence>
<dbReference type="EMBL" id="JAJTWU010000002">
    <property type="protein sequence ID" value="MCE4554273.1"/>
    <property type="molecule type" value="Genomic_DNA"/>
</dbReference>
<protein>
    <recommendedName>
        <fullName evidence="4">Type II secretion system protein GspC N-terminal domain-containing protein</fullName>
    </recommendedName>
</protein>
<sequence>MTLFDPAPWSSAPAVQAPTQTAAAQQVATVEVPAGPPPLPFRPLGRFDDNQGPVVFLIHGDQNLVVRKGERFADGYRLEEINGTVVSIRHLATGQLQTLDLGSGS</sequence>
<dbReference type="Proteomes" id="UP001200741">
    <property type="component" value="Unassembled WGS sequence"/>
</dbReference>
<evidence type="ECO:0000313" key="2">
    <source>
        <dbReference type="EMBL" id="MCE4554273.1"/>
    </source>
</evidence>
<gene>
    <name evidence="2" type="ORF">LXT13_07405</name>
</gene>
<evidence type="ECO:0008006" key="4">
    <source>
        <dbReference type="Google" id="ProtNLM"/>
    </source>
</evidence>
<organism evidence="2 3">
    <name type="scientific">Pelomonas cellulosilytica</name>
    <dbReference type="NCBI Taxonomy" id="2906762"/>
    <lineage>
        <taxon>Bacteria</taxon>
        <taxon>Pseudomonadati</taxon>
        <taxon>Pseudomonadota</taxon>
        <taxon>Betaproteobacteria</taxon>
        <taxon>Burkholderiales</taxon>
        <taxon>Sphaerotilaceae</taxon>
        <taxon>Roseateles</taxon>
    </lineage>
</organism>
<keyword evidence="3" id="KW-1185">Reference proteome</keyword>
<accession>A0ABS8XR18</accession>
<evidence type="ECO:0000256" key="1">
    <source>
        <dbReference type="SAM" id="MobiDB-lite"/>
    </source>
</evidence>
<reference evidence="2 3" key="1">
    <citation type="submission" date="2021-12" db="EMBL/GenBank/DDBJ databases">
        <title>Genome seq of P8.</title>
        <authorList>
            <person name="Seo T."/>
        </authorList>
    </citation>
    <scope>NUCLEOTIDE SEQUENCE [LARGE SCALE GENOMIC DNA]</scope>
    <source>
        <strain evidence="2 3">P8</strain>
    </source>
</reference>